<evidence type="ECO:0000259" key="1">
    <source>
        <dbReference type="Pfam" id="PF05709"/>
    </source>
</evidence>
<gene>
    <name evidence="2" type="ORF">R0H03_10265</name>
</gene>
<reference evidence="2" key="2">
    <citation type="submission" date="2023-10" db="EMBL/GenBank/DDBJ databases">
        <authorList>
            <person name="Khurajog B."/>
        </authorList>
    </citation>
    <scope>NUCLEOTIDE SEQUENCE</scope>
    <source>
        <strain evidence="2">BF14</strain>
    </source>
</reference>
<dbReference type="InterPro" id="IPR008841">
    <property type="entry name" value="Siphovirus-type_tail_N"/>
</dbReference>
<organism evidence="2 3">
    <name type="scientific">Pediococcus acidilactici</name>
    <dbReference type="NCBI Taxonomy" id="1254"/>
    <lineage>
        <taxon>Bacteria</taxon>
        <taxon>Bacillati</taxon>
        <taxon>Bacillota</taxon>
        <taxon>Bacilli</taxon>
        <taxon>Lactobacillales</taxon>
        <taxon>Lactobacillaceae</taxon>
        <taxon>Pediococcus</taxon>
        <taxon>Pediococcus acidilactici group</taxon>
    </lineage>
</organism>
<protein>
    <submittedName>
        <fullName evidence="2">Phage tail family protein</fullName>
    </submittedName>
</protein>
<evidence type="ECO:0000313" key="2">
    <source>
        <dbReference type="EMBL" id="MDV2912214.1"/>
    </source>
</evidence>
<dbReference type="Proteomes" id="UP001280415">
    <property type="component" value="Unassembled WGS sequence"/>
</dbReference>
<dbReference type="RefSeq" id="WP_058121161.1">
    <property type="nucleotide sequence ID" value="NZ_CP140878.1"/>
</dbReference>
<dbReference type="Gene3D" id="2.40.30.200">
    <property type="match status" value="1"/>
</dbReference>
<proteinExistence type="predicted"/>
<dbReference type="Pfam" id="PF05709">
    <property type="entry name" value="Sipho_tail"/>
    <property type="match status" value="1"/>
</dbReference>
<feature type="domain" description="Siphovirus-type tail component RIFT-related" evidence="1">
    <location>
        <begin position="32"/>
        <end position="129"/>
    </location>
</feature>
<reference evidence="2" key="1">
    <citation type="journal article" date="2023" name="PeerJ">
        <title>Selection and evaluation of lactic acid bacteria from chicken feces in Thailand as potential probiotics.</title>
        <authorList>
            <person name="Khurajog B."/>
            <person name="Disastra Y."/>
            <person name="Lawwyne L.D."/>
            <person name="Sirichokchatchawan W."/>
            <person name="Niyomtham W."/>
            <person name="Yindee J."/>
            <person name="Hampson D.J."/>
            <person name="Prapasarakul N."/>
        </authorList>
    </citation>
    <scope>NUCLEOTIDE SEQUENCE</scope>
    <source>
        <strain evidence="2">BF14</strain>
    </source>
</reference>
<accession>A0AAW8YRE4</accession>
<sequence>MIPKLFLKPKNGDEVDVSKAIKGLIYLGDDEAPSIVSTFQQNAGRDGQILQSINYDKNVINAKFGLNFGDWYDYKMIKHNIYRLFSQRQSMRIRTDAEPAIVKYVIPATFDIAPSSEGSHDAVFTIPFENPSGYKYSLLRSDSLYTFNENGWQLGMNLPSEDLIYTHSEPNFKIFNASDIMIDPYYQSHDLMLKINFEGNSLTVTNKTTNTSWSYTKPAKKTDNIVLNGIITTLNGEPASVNTDYGNLTLATGWNDISVTGATDFTVTFSFPFVYIA</sequence>
<comment type="caution">
    <text evidence="2">The sequence shown here is derived from an EMBL/GenBank/DDBJ whole genome shotgun (WGS) entry which is preliminary data.</text>
</comment>
<name>A0AAW8YRE4_PEDAC</name>
<dbReference type="EMBL" id="JAWJAX010000019">
    <property type="protein sequence ID" value="MDV2912214.1"/>
    <property type="molecule type" value="Genomic_DNA"/>
</dbReference>
<dbReference type="AlphaFoldDB" id="A0AAW8YRE4"/>
<evidence type="ECO:0000313" key="3">
    <source>
        <dbReference type="Proteomes" id="UP001280415"/>
    </source>
</evidence>